<evidence type="ECO:0000313" key="2">
    <source>
        <dbReference type="EMBL" id="GER56433.1"/>
    </source>
</evidence>
<accession>A0A5A7RGT2</accession>
<feature type="region of interest" description="Disordered" evidence="1">
    <location>
        <begin position="1"/>
        <end position="77"/>
    </location>
</feature>
<comment type="caution">
    <text evidence="2">The sequence shown here is derived from an EMBL/GenBank/DDBJ whole genome shotgun (WGS) entry which is preliminary data.</text>
</comment>
<keyword evidence="2" id="KW-0648">Protein biosynthesis</keyword>
<keyword evidence="2" id="KW-0396">Initiation factor</keyword>
<sequence length="230" mass="24612">MQPFAAHCSPPPHELAIAADSPTTANFSGEQEERRRRLADGSRRRYHHAEAVAHSKLAADDRKGQGPPARTKTRGTMRTHTVAAGHGTERGSDVVTTSSTVFAGVCDGSEPPGMRLLAMLAEEESMAAHVQLIVCEICSKKLESFSYGGRSRRHWTETTGANGRGGPESFGGFAVGDVLPVINRGEDGCLEAFLVFVAGEDDLSSPDFERQANGAGLRRRTAKWLVAVGL</sequence>
<gene>
    <name evidence="2" type="ORF">STAS_34166</name>
</gene>
<organism evidence="2 3">
    <name type="scientific">Striga asiatica</name>
    <name type="common">Asiatic witchweed</name>
    <name type="synonym">Buchnera asiatica</name>
    <dbReference type="NCBI Taxonomy" id="4170"/>
    <lineage>
        <taxon>Eukaryota</taxon>
        <taxon>Viridiplantae</taxon>
        <taxon>Streptophyta</taxon>
        <taxon>Embryophyta</taxon>
        <taxon>Tracheophyta</taxon>
        <taxon>Spermatophyta</taxon>
        <taxon>Magnoliopsida</taxon>
        <taxon>eudicotyledons</taxon>
        <taxon>Gunneridae</taxon>
        <taxon>Pentapetalae</taxon>
        <taxon>asterids</taxon>
        <taxon>lamiids</taxon>
        <taxon>Lamiales</taxon>
        <taxon>Orobanchaceae</taxon>
        <taxon>Buchnereae</taxon>
        <taxon>Striga</taxon>
    </lineage>
</organism>
<proteinExistence type="predicted"/>
<dbReference type="Proteomes" id="UP000325081">
    <property type="component" value="Unassembled WGS sequence"/>
</dbReference>
<name>A0A5A7RGT2_STRAF</name>
<evidence type="ECO:0000256" key="1">
    <source>
        <dbReference type="SAM" id="MobiDB-lite"/>
    </source>
</evidence>
<dbReference type="GO" id="GO:0003743">
    <property type="term" value="F:translation initiation factor activity"/>
    <property type="evidence" value="ECO:0007669"/>
    <property type="project" value="UniProtKB-KW"/>
</dbReference>
<dbReference type="EMBL" id="BKCP01012736">
    <property type="protein sequence ID" value="GER56433.1"/>
    <property type="molecule type" value="Genomic_DNA"/>
</dbReference>
<feature type="compositionally biased region" description="Basic and acidic residues" evidence="1">
    <location>
        <begin position="31"/>
        <end position="64"/>
    </location>
</feature>
<reference evidence="3" key="1">
    <citation type="journal article" date="2019" name="Curr. Biol.">
        <title>Genome Sequence of Striga asiatica Provides Insight into the Evolution of Plant Parasitism.</title>
        <authorList>
            <person name="Yoshida S."/>
            <person name="Kim S."/>
            <person name="Wafula E.K."/>
            <person name="Tanskanen J."/>
            <person name="Kim Y.M."/>
            <person name="Honaas L."/>
            <person name="Yang Z."/>
            <person name="Spallek T."/>
            <person name="Conn C.E."/>
            <person name="Ichihashi Y."/>
            <person name="Cheong K."/>
            <person name="Cui S."/>
            <person name="Der J.P."/>
            <person name="Gundlach H."/>
            <person name="Jiao Y."/>
            <person name="Hori C."/>
            <person name="Ishida J.K."/>
            <person name="Kasahara H."/>
            <person name="Kiba T."/>
            <person name="Kim M.S."/>
            <person name="Koo N."/>
            <person name="Laohavisit A."/>
            <person name="Lee Y.H."/>
            <person name="Lumba S."/>
            <person name="McCourt P."/>
            <person name="Mortimer J.C."/>
            <person name="Mutuku J.M."/>
            <person name="Nomura T."/>
            <person name="Sasaki-Sekimoto Y."/>
            <person name="Seto Y."/>
            <person name="Wang Y."/>
            <person name="Wakatake T."/>
            <person name="Sakakibara H."/>
            <person name="Demura T."/>
            <person name="Yamaguchi S."/>
            <person name="Yoneyama K."/>
            <person name="Manabe R.I."/>
            <person name="Nelson D.C."/>
            <person name="Schulman A.H."/>
            <person name="Timko M.P."/>
            <person name="dePamphilis C.W."/>
            <person name="Choi D."/>
            <person name="Shirasu K."/>
        </authorList>
    </citation>
    <scope>NUCLEOTIDE SEQUENCE [LARGE SCALE GENOMIC DNA]</scope>
    <source>
        <strain evidence="3">cv. UVA1</strain>
    </source>
</reference>
<evidence type="ECO:0000313" key="3">
    <source>
        <dbReference type="Proteomes" id="UP000325081"/>
    </source>
</evidence>
<keyword evidence="3" id="KW-1185">Reference proteome</keyword>
<dbReference type="AlphaFoldDB" id="A0A5A7RGT2"/>
<protein>
    <submittedName>
        <fullName evidence="2">Translation initiation factor IF-2</fullName>
    </submittedName>
</protein>